<dbReference type="GO" id="GO:0045087">
    <property type="term" value="P:innate immune response"/>
    <property type="evidence" value="ECO:0007669"/>
    <property type="project" value="UniProtKB-KW"/>
</dbReference>
<dbReference type="GO" id="GO:0006954">
    <property type="term" value="P:inflammatory response"/>
    <property type="evidence" value="ECO:0007669"/>
    <property type="project" value="UniProtKB-KW"/>
</dbReference>
<comment type="subcellular location">
    <subcellularLocation>
        <location evidence="1">Secreted</location>
    </subcellularLocation>
</comment>
<keyword evidence="10" id="KW-0797">Tissue remodeling</keyword>
<reference evidence="17 18" key="1">
    <citation type="submission" date="2019-09" db="EMBL/GenBank/DDBJ databases">
        <title>Bird 10,000 Genomes (B10K) Project - Family phase.</title>
        <authorList>
            <person name="Zhang G."/>
        </authorList>
    </citation>
    <scope>NUCLEOTIDE SEQUENCE [LARGE SCALE GENOMIC DNA]</scope>
    <source>
        <strain evidence="17">B10K-DU-007-42</strain>
        <tissue evidence="17">Muscle</tissue>
    </source>
</reference>
<comment type="caution">
    <text evidence="17">The sequence shown here is derived from an EMBL/GenBank/DDBJ whole genome shotgun (WGS) entry which is preliminary data.</text>
</comment>
<evidence type="ECO:0000256" key="2">
    <source>
        <dbReference type="ARBA" id="ARBA00007432"/>
    </source>
</evidence>
<dbReference type="Proteomes" id="UP000519115">
    <property type="component" value="Unassembled WGS sequence"/>
</dbReference>
<name>A0A7L0CDR4_9AVES</name>
<comment type="subunit">
    <text evidence="15">Heterodimer with IL12B; disulfide-linked. The heterodimer is known as interleukin IL-23. Interacts with IL23R; this interaction enables recruitment of IL12RB1.</text>
</comment>
<keyword evidence="12" id="KW-0395">Inflammatory response</keyword>
<dbReference type="PANTHER" id="PTHR15947:SF0">
    <property type="entry name" value="INTERLEUKIN-23 SUBUNIT ALPHA"/>
    <property type="match status" value="1"/>
</dbReference>
<feature type="chain" id="PRO_5029551935" description="Interleukin-23 subunit alpha" evidence="16">
    <location>
        <begin position="25"/>
        <end position="185"/>
    </location>
</feature>
<evidence type="ECO:0000256" key="11">
    <source>
        <dbReference type="ARBA" id="ARBA00023157"/>
    </source>
</evidence>
<dbReference type="GO" id="GO:0005125">
    <property type="term" value="F:cytokine activity"/>
    <property type="evidence" value="ECO:0007669"/>
    <property type="project" value="UniProtKB-KW"/>
</dbReference>
<evidence type="ECO:0000256" key="6">
    <source>
        <dbReference type="ARBA" id="ARBA00022588"/>
    </source>
</evidence>
<keyword evidence="4" id="KW-0202">Cytokine</keyword>
<comment type="similarity">
    <text evidence="2">Belongs to the IL-6 superfamily.</text>
</comment>
<evidence type="ECO:0000256" key="8">
    <source>
        <dbReference type="ARBA" id="ARBA00022859"/>
    </source>
</evidence>
<sequence length="185" mass="20854">MALLHRLHLCLCLPLLLLLLPAAPAPAPAPATTPGPRTDWAACKNISRELLQRMATLKEPHQVLEETHLSEEDPKNWPPRIRCSDACDPSTLDTNNTRCLRRILQGLQHYRDLLGSDIFTTRPLPWLESALDQLLGLVQQEHGRLPRHPMATSEAWAHPLLQRLALQRLQSFATIISRIFTHSAS</sequence>
<dbReference type="AlphaFoldDB" id="A0A7L0CDR4"/>
<evidence type="ECO:0000313" key="17">
    <source>
        <dbReference type="EMBL" id="NXJ57943.1"/>
    </source>
</evidence>
<dbReference type="EMBL" id="VXAF01001369">
    <property type="protein sequence ID" value="NXJ57943.1"/>
    <property type="molecule type" value="Genomic_DNA"/>
</dbReference>
<feature type="non-terminal residue" evidence="17">
    <location>
        <position position="1"/>
    </location>
</feature>
<keyword evidence="7 16" id="KW-0732">Signal</keyword>
<evidence type="ECO:0000256" key="16">
    <source>
        <dbReference type="SAM" id="SignalP"/>
    </source>
</evidence>
<keyword evidence="9" id="KW-0051">Antiviral defense</keyword>
<keyword evidence="5" id="KW-0964">Secreted</keyword>
<dbReference type="InterPro" id="IPR009079">
    <property type="entry name" value="4_helix_cytokine-like_core"/>
</dbReference>
<feature type="signal peptide" evidence="16">
    <location>
        <begin position="1"/>
        <end position="24"/>
    </location>
</feature>
<dbReference type="GO" id="GO:0005615">
    <property type="term" value="C:extracellular space"/>
    <property type="evidence" value="ECO:0007669"/>
    <property type="project" value="UniProtKB-KW"/>
</dbReference>
<evidence type="ECO:0000313" key="18">
    <source>
        <dbReference type="Proteomes" id="UP000519115"/>
    </source>
</evidence>
<keyword evidence="8" id="KW-0391">Immunity</keyword>
<evidence type="ECO:0000256" key="9">
    <source>
        <dbReference type="ARBA" id="ARBA00023118"/>
    </source>
</evidence>
<keyword evidence="6" id="KW-0399">Innate immunity</keyword>
<evidence type="ECO:0000256" key="15">
    <source>
        <dbReference type="ARBA" id="ARBA00046461"/>
    </source>
</evidence>
<dbReference type="InterPro" id="IPR010831">
    <property type="entry name" value="IL-23_alpha"/>
</dbReference>
<proteinExistence type="inferred from homology"/>
<dbReference type="PANTHER" id="PTHR15947">
    <property type="entry name" value="SGRF"/>
    <property type="match status" value="1"/>
</dbReference>
<evidence type="ECO:0000256" key="1">
    <source>
        <dbReference type="ARBA" id="ARBA00004613"/>
    </source>
</evidence>
<gene>
    <name evidence="17" type="primary">Il23a</name>
    <name evidence="17" type="ORF">SPITYR_R16006</name>
</gene>
<dbReference type="Gene3D" id="1.20.1250.10">
    <property type="match status" value="1"/>
</dbReference>
<dbReference type="Pfam" id="PF16649">
    <property type="entry name" value="IL23"/>
    <property type="match status" value="1"/>
</dbReference>
<dbReference type="GO" id="GO:0048771">
    <property type="term" value="P:tissue remodeling"/>
    <property type="evidence" value="ECO:0007669"/>
    <property type="project" value="UniProtKB-KW"/>
</dbReference>
<evidence type="ECO:0000256" key="7">
    <source>
        <dbReference type="ARBA" id="ARBA00022729"/>
    </source>
</evidence>
<keyword evidence="18" id="KW-1185">Reference proteome</keyword>
<evidence type="ECO:0000256" key="12">
    <source>
        <dbReference type="ARBA" id="ARBA00023198"/>
    </source>
</evidence>
<evidence type="ECO:0000256" key="10">
    <source>
        <dbReference type="ARBA" id="ARBA00023148"/>
    </source>
</evidence>
<comment type="function">
    <text evidence="14">Associates with IL12B to form the pro-inflammatory cytokine IL-23 that plays different roles in innate and adaptive immunity. Released by antigen-presenting cells such as dendritic cells or macrophages, binds to a heterodimeric receptor complex composed of IL12RB1 and IL23R to activate JAK2 and TYK2 which then phosphorylate the receptor to form a docking site leading to the phosphorylation of STAT3 and STAT4. This process leads to activation of several pathways including p38 MAPK or NF-kappa-B and promotes the production of pro-inflammatory cytokines such as interleukin-17A/IL17A. In turn, participates in the early and effective intracellular bacterial clearance. Promotes the expansion and survival of T-helper 17 cells, a CD4-positive helper T-cell subset that produces IL-17, as well as other IL-17-producing cells.</text>
</comment>
<evidence type="ECO:0000256" key="14">
    <source>
        <dbReference type="ARBA" id="ARBA00045298"/>
    </source>
</evidence>
<evidence type="ECO:0000256" key="13">
    <source>
        <dbReference type="ARBA" id="ARBA00030230"/>
    </source>
</evidence>
<dbReference type="SUPFAM" id="SSF47266">
    <property type="entry name" value="4-helical cytokines"/>
    <property type="match status" value="1"/>
</dbReference>
<accession>A0A7L0CDR4</accession>
<organism evidence="17 18">
    <name type="scientific">Spizaetus tyrannus</name>
    <name type="common">black hawk-eagle</name>
    <dbReference type="NCBI Taxonomy" id="252798"/>
    <lineage>
        <taxon>Eukaryota</taxon>
        <taxon>Metazoa</taxon>
        <taxon>Chordata</taxon>
        <taxon>Craniata</taxon>
        <taxon>Vertebrata</taxon>
        <taxon>Euteleostomi</taxon>
        <taxon>Archelosauria</taxon>
        <taxon>Archosauria</taxon>
        <taxon>Dinosauria</taxon>
        <taxon>Saurischia</taxon>
        <taxon>Theropoda</taxon>
        <taxon>Coelurosauria</taxon>
        <taxon>Aves</taxon>
        <taxon>Neognathae</taxon>
        <taxon>Neoaves</taxon>
        <taxon>Telluraves</taxon>
        <taxon>Accipitrimorphae</taxon>
        <taxon>Accipitriformes</taxon>
        <taxon>Accipitridae</taxon>
        <taxon>Accipitrinae</taxon>
        <taxon>Spizaetus</taxon>
    </lineage>
</organism>
<evidence type="ECO:0000256" key="3">
    <source>
        <dbReference type="ARBA" id="ARBA00015012"/>
    </source>
</evidence>
<evidence type="ECO:0000256" key="4">
    <source>
        <dbReference type="ARBA" id="ARBA00022514"/>
    </source>
</evidence>
<protein>
    <recommendedName>
        <fullName evidence="3">Interleukin-23 subunit alpha</fullName>
    </recommendedName>
    <alternativeName>
        <fullName evidence="13">Interleukin-23 subunit p19</fullName>
    </alternativeName>
</protein>
<feature type="non-terminal residue" evidence="17">
    <location>
        <position position="185"/>
    </location>
</feature>
<keyword evidence="11" id="KW-1015">Disulfide bond</keyword>
<dbReference type="GO" id="GO:0051607">
    <property type="term" value="P:defense response to virus"/>
    <property type="evidence" value="ECO:0007669"/>
    <property type="project" value="UniProtKB-KW"/>
</dbReference>
<evidence type="ECO:0000256" key="5">
    <source>
        <dbReference type="ARBA" id="ARBA00022525"/>
    </source>
</evidence>